<name>A0A222GC70_9GAMM</name>
<protein>
    <submittedName>
        <fullName evidence="9">Acyl-CoA dehydrogenase</fullName>
    </submittedName>
</protein>
<dbReference type="SUPFAM" id="SSF56645">
    <property type="entry name" value="Acyl-CoA dehydrogenase NM domain-like"/>
    <property type="match status" value="1"/>
</dbReference>
<dbReference type="AlphaFoldDB" id="A0A222GC70"/>
<gene>
    <name evidence="9" type="ORF">B5D82_17935</name>
</gene>
<dbReference type="InterPro" id="IPR006091">
    <property type="entry name" value="Acyl-CoA_Oxase/DH_mid-dom"/>
</dbReference>
<dbReference type="EMBL" id="CP020465">
    <property type="protein sequence ID" value="ASP49485.1"/>
    <property type="molecule type" value="Genomic_DNA"/>
</dbReference>
<feature type="domain" description="Acyl-CoA dehydrogenase/oxidase C-terminal" evidence="6">
    <location>
        <begin position="284"/>
        <end position="451"/>
    </location>
</feature>
<comment type="cofactor">
    <cofactor evidence="1 5">
        <name>FAD</name>
        <dbReference type="ChEBI" id="CHEBI:57692"/>
    </cofactor>
</comment>
<evidence type="ECO:0000313" key="9">
    <source>
        <dbReference type="EMBL" id="ASP49485.1"/>
    </source>
</evidence>
<evidence type="ECO:0000259" key="8">
    <source>
        <dbReference type="Pfam" id="PF12806"/>
    </source>
</evidence>
<dbReference type="InterPro" id="IPR037069">
    <property type="entry name" value="AcylCoA_DH/ox_N_sf"/>
</dbReference>
<dbReference type="InterPro" id="IPR036250">
    <property type="entry name" value="AcylCo_DH-like_C"/>
</dbReference>
<dbReference type="Pfam" id="PF12806">
    <property type="entry name" value="Acyl-CoA_dh_C"/>
    <property type="match status" value="1"/>
</dbReference>
<keyword evidence="3 5" id="KW-0285">Flavoprotein</keyword>
<keyword evidence="5" id="KW-0560">Oxidoreductase</keyword>
<dbReference type="GO" id="GO:0016627">
    <property type="term" value="F:oxidoreductase activity, acting on the CH-CH group of donors"/>
    <property type="evidence" value="ECO:0007669"/>
    <property type="project" value="InterPro"/>
</dbReference>
<evidence type="ECO:0000256" key="5">
    <source>
        <dbReference type="RuleBase" id="RU362125"/>
    </source>
</evidence>
<dbReference type="OrthoDB" id="9807883at2"/>
<evidence type="ECO:0000259" key="6">
    <source>
        <dbReference type="Pfam" id="PF00441"/>
    </source>
</evidence>
<dbReference type="Gene3D" id="2.40.110.10">
    <property type="entry name" value="Butyryl-CoA Dehydrogenase, subunit A, domain 2"/>
    <property type="match status" value="1"/>
</dbReference>
<keyword evidence="4 5" id="KW-0274">FAD</keyword>
<dbReference type="InterPro" id="IPR009100">
    <property type="entry name" value="AcylCoA_DH/oxidase_NM_dom_sf"/>
</dbReference>
<dbReference type="PANTHER" id="PTHR42803">
    <property type="entry name" value="ACYL-COA DEHYDROGENASE"/>
    <property type="match status" value="1"/>
</dbReference>
<reference evidence="9 10" key="1">
    <citation type="submission" date="2017-08" db="EMBL/GenBank/DDBJ databases">
        <title>Complete genome of Colwellia sp. NB097-1, a psychrophile bacterium ioslated from Bering Sea.</title>
        <authorList>
            <person name="Chen X."/>
        </authorList>
    </citation>
    <scope>NUCLEOTIDE SEQUENCE [LARGE SCALE GENOMIC DNA]</scope>
    <source>
        <strain evidence="9 10">NB097-1</strain>
    </source>
</reference>
<dbReference type="InterPro" id="IPR025878">
    <property type="entry name" value="Acyl-CoA_dh-like_C_dom"/>
</dbReference>
<dbReference type="Pfam" id="PF02770">
    <property type="entry name" value="Acyl-CoA_dh_M"/>
    <property type="match status" value="1"/>
</dbReference>
<dbReference type="PANTHER" id="PTHR42803:SF3">
    <property type="entry name" value="ACYL-COA DEHYDROGENASE-RELATED"/>
    <property type="match status" value="1"/>
</dbReference>
<dbReference type="Gene3D" id="1.20.140.10">
    <property type="entry name" value="Butyryl-CoA Dehydrogenase, subunit A, domain 3"/>
    <property type="match status" value="1"/>
</dbReference>
<evidence type="ECO:0000313" key="10">
    <source>
        <dbReference type="Proteomes" id="UP000202259"/>
    </source>
</evidence>
<organism evidence="9 10">
    <name type="scientific">Cognaticolwellia beringensis</name>
    <dbReference type="NCBI Taxonomy" id="1967665"/>
    <lineage>
        <taxon>Bacteria</taxon>
        <taxon>Pseudomonadati</taxon>
        <taxon>Pseudomonadota</taxon>
        <taxon>Gammaproteobacteria</taxon>
        <taxon>Alteromonadales</taxon>
        <taxon>Colwelliaceae</taxon>
        <taxon>Cognaticolwellia</taxon>
    </lineage>
</organism>
<dbReference type="InterPro" id="IPR052166">
    <property type="entry name" value="Diverse_Acyl-CoA_DH"/>
</dbReference>
<evidence type="ECO:0000256" key="1">
    <source>
        <dbReference type="ARBA" id="ARBA00001974"/>
    </source>
</evidence>
<feature type="domain" description="Acyl-CoA oxidase/dehydrogenase middle" evidence="7">
    <location>
        <begin position="162"/>
        <end position="236"/>
    </location>
</feature>
<dbReference type="InterPro" id="IPR009075">
    <property type="entry name" value="AcylCo_DH/oxidase_C"/>
</dbReference>
<dbReference type="Gene3D" id="1.10.540.10">
    <property type="entry name" value="Acyl-CoA dehydrogenase/oxidase, N-terminal domain"/>
    <property type="match status" value="1"/>
</dbReference>
<dbReference type="GO" id="GO:0050660">
    <property type="term" value="F:flavin adenine dinucleotide binding"/>
    <property type="evidence" value="ECO:0007669"/>
    <property type="project" value="InterPro"/>
</dbReference>
<evidence type="ECO:0000256" key="2">
    <source>
        <dbReference type="ARBA" id="ARBA00009347"/>
    </source>
</evidence>
<feature type="domain" description="Acetyl-CoA dehydrogenase-like C-terminal" evidence="8">
    <location>
        <begin position="469"/>
        <end position="596"/>
    </location>
</feature>
<dbReference type="Pfam" id="PF00441">
    <property type="entry name" value="Acyl-CoA_dh_1"/>
    <property type="match status" value="1"/>
</dbReference>
<evidence type="ECO:0000256" key="4">
    <source>
        <dbReference type="ARBA" id="ARBA00022827"/>
    </source>
</evidence>
<proteinExistence type="inferred from homology"/>
<accession>A0A222GC70</accession>
<dbReference type="SUPFAM" id="SSF47203">
    <property type="entry name" value="Acyl-CoA dehydrogenase C-terminal domain-like"/>
    <property type="match status" value="1"/>
</dbReference>
<dbReference type="RefSeq" id="WP_081153580.1">
    <property type="nucleotide sequence ID" value="NZ_CP020465.1"/>
</dbReference>
<dbReference type="Proteomes" id="UP000202259">
    <property type="component" value="Chromosome"/>
</dbReference>
<sequence>MSATLMNERDLEFMLYELFDSESLIKRQRYQDHDRQTFNEVINTAKAIAEKHFLPIRQKLDTHQPTFDGKNVSLIPELKPAIEAVIASGISSATADYESNGMQLPPIIASAASTYLTAAGGVGLGYNMLTNANANLLEAHGSQALIDKWVKPMRSGRFMGTMAMTEPGSGSGLGDLITKAVRSEDGTYRISGNKIYISGGDHDLSENIVHLVLARVQGAPRGVKGISLFVVPKFLVSDDGIVGEDNEVALAGLFHKMGGRAQTSTALSFGEKHGSVGYLVGEENQGLKYMFHMMNEARIMVGTSGATLAVAGYQYALDYAKNRPQGRLPSCKDPLSPMVNIIEHADVRRMLLAQKAYAEGALSLVLYGSQLSDDEKTAPTIEAREHAQVLLDFLTPIIKTWPSEYGTKANDLAIQVLGGHGYINEHPVELFYRDNRLNAIHEGTTGIQSLDLLTRKVPMHNMIGYLATLDEIYKTIDVAKQCNNLDEFSTQLIEAVNTLKQTTESVLGAMSTRNIDLALANSVKYLELFGHVIVAWLWLKQGIVASQALSKQPHQADEDFYNGKLQALQYFYRFELPDITLWSSILHHTDSTTYDMKVDWF</sequence>
<evidence type="ECO:0000259" key="7">
    <source>
        <dbReference type="Pfam" id="PF02770"/>
    </source>
</evidence>
<dbReference type="KEGG" id="cber:B5D82_17935"/>
<comment type="similarity">
    <text evidence="2 5">Belongs to the acyl-CoA dehydrogenase family.</text>
</comment>
<evidence type="ECO:0000256" key="3">
    <source>
        <dbReference type="ARBA" id="ARBA00022630"/>
    </source>
</evidence>
<dbReference type="InterPro" id="IPR046373">
    <property type="entry name" value="Acyl-CoA_Oxase/DH_mid-dom_sf"/>
</dbReference>
<keyword evidence="10" id="KW-1185">Reference proteome</keyword>